<dbReference type="PROSITE" id="PS50887">
    <property type="entry name" value="GGDEF"/>
    <property type="match status" value="1"/>
</dbReference>
<dbReference type="InterPro" id="IPR043128">
    <property type="entry name" value="Rev_trsase/Diguanyl_cyclase"/>
</dbReference>
<gene>
    <name evidence="2" type="ORF">NWE54_07475</name>
</gene>
<dbReference type="InterPro" id="IPR029787">
    <property type="entry name" value="Nucleotide_cyclase"/>
</dbReference>
<name>A0A9E7ZYP2_9HYPH</name>
<dbReference type="EMBL" id="CP102774">
    <property type="protein sequence ID" value="UZF89736.1"/>
    <property type="molecule type" value="Genomic_DNA"/>
</dbReference>
<dbReference type="PANTHER" id="PTHR46663:SF2">
    <property type="entry name" value="GGDEF DOMAIN-CONTAINING PROTEIN"/>
    <property type="match status" value="1"/>
</dbReference>
<protein>
    <submittedName>
        <fullName evidence="2">GGDEF domain-containing protein</fullName>
    </submittedName>
</protein>
<reference evidence="2" key="1">
    <citation type="submission" date="2022-08" db="EMBL/GenBank/DDBJ databases">
        <title>Complete Genome Sequences of 2 Bosea sp. soil isolates.</title>
        <authorList>
            <person name="Alvarez Arevalo M."/>
            <person name="Sterndorff E.B."/>
            <person name="Faurdal D."/>
            <person name="Joergensen T.S."/>
            <person name="Weber T."/>
        </authorList>
    </citation>
    <scope>NUCLEOTIDE SEQUENCE</scope>
    <source>
        <strain evidence="2">NBC_00436</strain>
    </source>
</reference>
<dbReference type="AlphaFoldDB" id="A0A9E7ZYP2"/>
<proteinExistence type="predicted"/>
<evidence type="ECO:0000259" key="1">
    <source>
        <dbReference type="PROSITE" id="PS50887"/>
    </source>
</evidence>
<dbReference type="Pfam" id="PF00990">
    <property type="entry name" value="GGDEF"/>
    <property type="match status" value="1"/>
</dbReference>
<dbReference type="SUPFAM" id="SSF55073">
    <property type="entry name" value="Nucleotide cyclase"/>
    <property type="match status" value="1"/>
</dbReference>
<accession>A0A9E7ZYP2</accession>
<dbReference type="CDD" id="cd01949">
    <property type="entry name" value="GGDEF"/>
    <property type="match status" value="1"/>
</dbReference>
<dbReference type="Gene3D" id="3.30.70.270">
    <property type="match status" value="1"/>
</dbReference>
<dbReference type="PANTHER" id="PTHR46663">
    <property type="entry name" value="DIGUANYLATE CYCLASE DGCT-RELATED"/>
    <property type="match status" value="1"/>
</dbReference>
<dbReference type="NCBIfam" id="TIGR00254">
    <property type="entry name" value="GGDEF"/>
    <property type="match status" value="1"/>
</dbReference>
<evidence type="ECO:0000313" key="2">
    <source>
        <dbReference type="EMBL" id="UZF89736.1"/>
    </source>
</evidence>
<dbReference type="InterPro" id="IPR052163">
    <property type="entry name" value="DGC-Regulatory_Protein"/>
</dbReference>
<sequence>MAERRLDAEARLDPLTGLANRRAFEEAMIAASGKGGFALLLLDLDGFKAVNDRFGHAAGDDLLRQVSGRLSGVVRHGDVLARLGGDEFAVILLDADLNVAKGIADQAVAAVGLPYVVMGQAAIVGTSIGLKMGAGGDDPDSVKRAADEALYAAKRAGKGVAVTAPLKDAA</sequence>
<feature type="domain" description="GGDEF" evidence="1">
    <location>
        <begin position="35"/>
        <end position="166"/>
    </location>
</feature>
<organism evidence="2">
    <name type="scientific">Bosea sp. NBC_00436</name>
    <dbReference type="NCBI Taxonomy" id="2969620"/>
    <lineage>
        <taxon>Bacteria</taxon>
        <taxon>Pseudomonadati</taxon>
        <taxon>Pseudomonadota</taxon>
        <taxon>Alphaproteobacteria</taxon>
        <taxon>Hyphomicrobiales</taxon>
        <taxon>Boseaceae</taxon>
        <taxon>Bosea</taxon>
    </lineage>
</organism>
<dbReference type="SMART" id="SM00267">
    <property type="entry name" value="GGDEF"/>
    <property type="match status" value="1"/>
</dbReference>
<dbReference type="InterPro" id="IPR000160">
    <property type="entry name" value="GGDEF_dom"/>
</dbReference>